<proteinExistence type="predicted"/>
<accession>A0A5B7G722</accession>
<dbReference type="Proteomes" id="UP000324222">
    <property type="component" value="Unassembled WGS sequence"/>
</dbReference>
<evidence type="ECO:0000313" key="2">
    <source>
        <dbReference type="EMBL" id="MPC53053.1"/>
    </source>
</evidence>
<feature type="compositionally biased region" description="Basic residues" evidence="1">
    <location>
        <begin position="1"/>
        <end position="28"/>
    </location>
</feature>
<dbReference type="AlphaFoldDB" id="A0A5B7G722"/>
<comment type="caution">
    <text evidence="2">The sequence shown here is derived from an EMBL/GenBank/DDBJ whole genome shotgun (WGS) entry which is preliminary data.</text>
</comment>
<sequence>MESRTGKRNTKRTTEQRKKKIRASRKHQSILEAGHSATDSHINEEKCPSFTTHAPDQSPVIVSLVYTKRLPPPPPLQPPPPSPLPLRHGSFVA</sequence>
<organism evidence="2 3">
    <name type="scientific">Portunus trituberculatus</name>
    <name type="common">Swimming crab</name>
    <name type="synonym">Neptunus trituberculatus</name>
    <dbReference type="NCBI Taxonomy" id="210409"/>
    <lineage>
        <taxon>Eukaryota</taxon>
        <taxon>Metazoa</taxon>
        <taxon>Ecdysozoa</taxon>
        <taxon>Arthropoda</taxon>
        <taxon>Crustacea</taxon>
        <taxon>Multicrustacea</taxon>
        <taxon>Malacostraca</taxon>
        <taxon>Eumalacostraca</taxon>
        <taxon>Eucarida</taxon>
        <taxon>Decapoda</taxon>
        <taxon>Pleocyemata</taxon>
        <taxon>Brachyura</taxon>
        <taxon>Eubrachyura</taxon>
        <taxon>Portunoidea</taxon>
        <taxon>Portunidae</taxon>
        <taxon>Portuninae</taxon>
        <taxon>Portunus</taxon>
    </lineage>
</organism>
<feature type="region of interest" description="Disordered" evidence="1">
    <location>
        <begin position="1"/>
        <end position="93"/>
    </location>
</feature>
<reference evidence="2 3" key="1">
    <citation type="submission" date="2019-05" db="EMBL/GenBank/DDBJ databases">
        <title>Another draft genome of Portunus trituberculatus and its Hox gene families provides insights of decapod evolution.</title>
        <authorList>
            <person name="Jeong J.-H."/>
            <person name="Song I."/>
            <person name="Kim S."/>
            <person name="Choi T."/>
            <person name="Kim D."/>
            <person name="Ryu S."/>
            <person name="Kim W."/>
        </authorList>
    </citation>
    <scope>NUCLEOTIDE SEQUENCE [LARGE SCALE GENOMIC DNA]</scope>
    <source>
        <tissue evidence="2">Muscle</tissue>
    </source>
</reference>
<protein>
    <submittedName>
        <fullName evidence="2">Uncharacterized protein</fullName>
    </submittedName>
</protein>
<name>A0A5B7G722_PORTR</name>
<evidence type="ECO:0000256" key="1">
    <source>
        <dbReference type="SAM" id="MobiDB-lite"/>
    </source>
</evidence>
<dbReference type="EMBL" id="VSRR010011350">
    <property type="protein sequence ID" value="MPC53053.1"/>
    <property type="molecule type" value="Genomic_DNA"/>
</dbReference>
<evidence type="ECO:0000313" key="3">
    <source>
        <dbReference type="Proteomes" id="UP000324222"/>
    </source>
</evidence>
<feature type="compositionally biased region" description="Pro residues" evidence="1">
    <location>
        <begin position="70"/>
        <end position="84"/>
    </location>
</feature>
<gene>
    <name evidence="2" type="ORF">E2C01_046937</name>
</gene>
<keyword evidence="3" id="KW-1185">Reference proteome</keyword>